<evidence type="ECO:0000256" key="1">
    <source>
        <dbReference type="SAM" id="MobiDB-lite"/>
    </source>
</evidence>
<feature type="compositionally biased region" description="Basic and acidic residues" evidence="1">
    <location>
        <begin position="121"/>
        <end position="133"/>
    </location>
</feature>
<gene>
    <name evidence="2" type="ORF">OHK93_002204</name>
</gene>
<feature type="compositionally biased region" description="Basic residues" evidence="1">
    <location>
        <begin position="107"/>
        <end position="120"/>
    </location>
</feature>
<protein>
    <submittedName>
        <fullName evidence="2">Uncharacterized protein</fullName>
    </submittedName>
</protein>
<name>A0AA43QSY6_9LECA</name>
<feature type="region of interest" description="Disordered" evidence="1">
    <location>
        <begin position="1"/>
        <end position="163"/>
    </location>
</feature>
<proteinExistence type="predicted"/>
<comment type="caution">
    <text evidence="2">The sequence shown here is derived from an EMBL/GenBank/DDBJ whole genome shotgun (WGS) entry which is preliminary data.</text>
</comment>
<accession>A0AA43QSY6</accession>
<dbReference type="AlphaFoldDB" id="A0AA43QSY6"/>
<dbReference type="Proteomes" id="UP001161017">
    <property type="component" value="Unassembled WGS sequence"/>
</dbReference>
<evidence type="ECO:0000313" key="3">
    <source>
        <dbReference type="Proteomes" id="UP001161017"/>
    </source>
</evidence>
<feature type="region of interest" description="Disordered" evidence="1">
    <location>
        <begin position="175"/>
        <end position="221"/>
    </location>
</feature>
<organism evidence="2 3">
    <name type="scientific">Ramalina farinacea</name>
    <dbReference type="NCBI Taxonomy" id="258253"/>
    <lineage>
        <taxon>Eukaryota</taxon>
        <taxon>Fungi</taxon>
        <taxon>Dikarya</taxon>
        <taxon>Ascomycota</taxon>
        <taxon>Pezizomycotina</taxon>
        <taxon>Lecanoromycetes</taxon>
        <taxon>OSLEUM clade</taxon>
        <taxon>Lecanoromycetidae</taxon>
        <taxon>Lecanorales</taxon>
        <taxon>Lecanorineae</taxon>
        <taxon>Ramalinaceae</taxon>
        <taxon>Ramalina</taxon>
    </lineage>
</organism>
<dbReference type="EMBL" id="JAPUFD010000013">
    <property type="protein sequence ID" value="MDI1490999.1"/>
    <property type="molecule type" value="Genomic_DNA"/>
</dbReference>
<reference evidence="2" key="1">
    <citation type="journal article" date="2023" name="Genome Biol. Evol.">
        <title>First Whole Genome Sequence and Flow Cytometry Genome Size Data for the Lichen-Forming Fungus Ramalina farinacea (Ascomycota).</title>
        <authorList>
            <person name="Llewellyn T."/>
            <person name="Mian S."/>
            <person name="Hill R."/>
            <person name="Leitch I.J."/>
            <person name="Gaya E."/>
        </authorList>
    </citation>
    <scope>NUCLEOTIDE SEQUENCE</scope>
    <source>
        <strain evidence="2">LIQ254RAFAR</strain>
    </source>
</reference>
<evidence type="ECO:0000313" key="2">
    <source>
        <dbReference type="EMBL" id="MDI1490999.1"/>
    </source>
</evidence>
<feature type="compositionally biased region" description="Polar residues" evidence="1">
    <location>
        <begin position="1"/>
        <end position="10"/>
    </location>
</feature>
<sequence>MRDSATSGPERTNRGFQKRIEIPVPHTTPQASTPAESIVEEMTLPAKRYDPATESAMPSFTKRMTLQPPLSKLATAPASLPRQQQQEDQQHEEPSRSQPKLPLPQRILKHKPTLPIHRHKPTLEPRPPQDENRIPQPFHPLLHGTPFDNGTHAPSPPPSGGKLTWERIAHENARIRSEHPPIISNPVSPLTLPGAPGTIRRDDTTTPLSEVLRAGEGGGGF</sequence>
<keyword evidence="3" id="KW-1185">Reference proteome</keyword>